<sequence>MPQLCPADAAAGLSLRGEPEVRAQTLSDLLPQLTLESAAAAGGSSQAPRHDVTAGFEQSATPFPALHDDALSGLGTLWTIPTFDLTLPLGLATSTLTLYSQSFVPVMSQGHISLSTTPAMQPWQVPETTADKDMILAARDASLQSLHSILEQPGAYVSDMALEAVINIALGDLCYGELQGLRVHLNGARGMVRSRGGLAAMNGDDTLHKMLILADLTTAIAAETPPSYSDEEIANFTSFLAIRSPYSATSATTPTTFTGPPLVDTTTSATLRDVNFLLAKASRLNAPSTTTIATVTITFDIATPTIATAAPTTKPICRGSHPNTDIDHARWNNSSISSDNPSTILPITLAASHANPDAHAHVTDTGSGTTPFSHCHGKQPSC</sequence>
<name>A0ABR3VMX6_HUMIN</name>
<accession>A0ABR3VMX6</accession>
<reference evidence="2 3" key="1">
    <citation type="journal article" date="2024" name="Commun. Biol.">
        <title>Comparative genomic analysis of thermophilic fungi reveals convergent evolutionary adaptations and gene losses.</title>
        <authorList>
            <person name="Steindorff A.S."/>
            <person name="Aguilar-Pontes M.V."/>
            <person name="Robinson A.J."/>
            <person name="Andreopoulos B."/>
            <person name="LaButti K."/>
            <person name="Kuo A."/>
            <person name="Mondo S."/>
            <person name="Riley R."/>
            <person name="Otillar R."/>
            <person name="Haridas S."/>
            <person name="Lipzen A."/>
            <person name="Grimwood J."/>
            <person name="Schmutz J."/>
            <person name="Clum A."/>
            <person name="Reid I.D."/>
            <person name="Moisan M.C."/>
            <person name="Butler G."/>
            <person name="Nguyen T.T.M."/>
            <person name="Dewar K."/>
            <person name="Conant G."/>
            <person name="Drula E."/>
            <person name="Henrissat B."/>
            <person name="Hansel C."/>
            <person name="Singer S."/>
            <person name="Hutchinson M.I."/>
            <person name="de Vries R.P."/>
            <person name="Natvig D.O."/>
            <person name="Powell A.J."/>
            <person name="Tsang A."/>
            <person name="Grigoriev I.V."/>
        </authorList>
    </citation>
    <scope>NUCLEOTIDE SEQUENCE [LARGE SCALE GENOMIC DNA]</scope>
    <source>
        <strain evidence="2 3">CBS 620.91</strain>
    </source>
</reference>
<comment type="caution">
    <text evidence="2">The sequence shown here is derived from an EMBL/GenBank/DDBJ whole genome shotgun (WGS) entry which is preliminary data.</text>
</comment>
<dbReference type="EMBL" id="JAZGSY010000021">
    <property type="protein sequence ID" value="KAL1843249.1"/>
    <property type="molecule type" value="Genomic_DNA"/>
</dbReference>
<evidence type="ECO:0000313" key="3">
    <source>
        <dbReference type="Proteomes" id="UP001583172"/>
    </source>
</evidence>
<proteinExistence type="predicted"/>
<protein>
    <submittedName>
        <fullName evidence="2">Uncharacterized protein</fullName>
    </submittedName>
</protein>
<evidence type="ECO:0000256" key="1">
    <source>
        <dbReference type="SAM" id="MobiDB-lite"/>
    </source>
</evidence>
<organism evidence="2 3">
    <name type="scientific">Humicola insolens</name>
    <name type="common">Soft-rot fungus</name>
    <dbReference type="NCBI Taxonomy" id="85995"/>
    <lineage>
        <taxon>Eukaryota</taxon>
        <taxon>Fungi</taxon>
        <taxon>Dikarya</taxon>
        <taxon>Ascomycota</taxon>
        <taxon>Pezizomycotina</taxon>
        <taxon>Sordariomycetes</taxon>
        <taxon>Sordariomycetidae</taxon>
        <taxon>Sordariales</taxon>
        <taxon>Chaetomiaceae</taxon>
        <taxon>Mycothermus</taxon>
    </lineage>
</organism>
<feature type="region of interest" description="Disordered" evidence="1">
    <location>
        <begin position="356"/>
        <end position="382"/>
    </location>
</feature>
<gene>
    <name evidence="2" type="ORF">VTJ49DRAFT_2580</name>
</gene>
<evidence type="ECO:0000313" key="2">
    <source>
        <dbReference type="EMBL" id="KAL1843249.1"/>
    </source>
</evidence>
<dbReference type="PANTHER" id="PTHR37540">
    <property type="entry name" value="TRANSCRIPTION FACTOR (ACR-2), PUTATIVE-RELATED-RELATED"/>
    <property type="match status" value="1"/>
</dbReference>
<keyword evidence="3" id="KW-1185">Reference proteome</keyword>
<dbReference type="Proteomes" id="UP001583172">
    <property type="component" value="Unassembled WGS sequence"/>
</dbReference>